<proteinExistence type="predicted"/>
<dbReference type="InParanoid" id="A0A0V1B0U0"/>
<comment type="caution">
    <text evidence="1">The sequence shown here is derived from an EMBL/GenBank/DDBJ whole genome shotgun (WGS) entry which is preliminary data.</text>
</comment>
<dbReference type="AlphaFoldDB" id="A0A0V1B0U0"/>
<dbReference type="Proteomes" id="UP000054776">
    <property type="component" value="Unassembled WGS sequence"/>
</dbReference>
<reference evidence="1 2" key="1">
    <citation type="submission" date="2015-01" db="EMBL/GenBank/DDBJ databases">
        <title>Evolution of Trichinella species and genotypes.</title>
        <authorList>
            <person name="Korhonen P.K."/>
            <person name="Edoardo P."/>
            <person name="Giuseppe L.R."/>
            <person name="Gasser R.B."/>
        </authorList>
    </citation>
    <scope>NUCLEOTIDE SEQUENCE [LARGE SCALE GENOMIC DNA]</scope>
    <source>
        <strain evidence="1">ISS3</strain>
    </source>
</reference>
<accession>A0A0V1B0U0</accession>
<sequence>MMITWKLLTRAKLRRWWSYANSDAVALWKSRDSDAKYASTASCRNMNTCTYVGLVILLLCVTAEMKCCGSVLFTAGHVILKVCRQTGWILQLQQ</sequence>
<dbReference type="EMBL" id="JYDH01000135">
    <property type="protein sequence ID" value="KRY30648.1"/>
    <property type="molecule type" value="Genomic_DNA"/>
</dbReference>
<evidence type="ECO:0000313" key="2">
    <source>
        <dbReference type="Proteomes" id="UP000054776"/>
    </source>
</evidence>
<keyword evidence="2" id="KW-1185">Reference proteome</keyword>
<evidence type="ECO:0000313" key="1">
    <source>
        <dbReference type="EMBL" id="KRY30648.1"/>
    </source>
</evidence>
<organism evidence="1 2">
    <name type="scientific">Trichinella spiralis</name>
    <name type="common">Trichina worm</name>
    <dbReference type="NCBI Taxonomy" id="6334"/>
    <lineage>
        <taxon>Eukaryota</taxon>
        <taxon>Metazoa</taxon>
        <taxon>Ecdysozoa</taxon>
        <taxon>Nematoda</taxon>
        <taxon>Enoplea</taxon>
        <taxon>Dorylaimia</taxon>
        <taxon>Trichinellida</taxon>
        <taxon>Trichinellidae</taxon>
        <taxon>Trichinella</taxon>
    </lineage>
</organism>
<protein>
    <submittedName>
        <fullName evidence="1">Uncharacterized protein</fullName>
    </submittedName>
</protein>
<name>A0A0V1B0U0_TRISP</name>
<gene>
    <name evidence="1" type="ORF">T01_2649</name>
</gene>